<evidence type="ECO:0000256" key="9">
    <source>
        <dbReference type="ARBA" id="ARBA00023136"/>
    </source>
</evidence>
<evidence type="ECO:0000313" key="24">
    <source>
        <dbReference type="EMBL" id="CAI9735909.1"/>
    </source>
</evidence>
<keyword evidence="9 20" id="KW-0472">Membrane</keyword>
<keyword evidence="13" id="KW-0325">Glycoprotein</keyword>
<keyword evidence="15" id="KW-0628">Postsynaptic cell membrane</keyword>
<dbReference type="GO" id="GO:0005254">
    <property type="term" value="F:chloride channel activity"/>
    <property type="evidence" value="ECO:0007669"/>
    <property type="project" value="UniProtKB-KW"/>
</dbReference>
<evidence type="ECO:0000256" key="17">
    <source>
        <dbReference type="ARBA" id="ARBA00023303"/>
    </source>
</evidence>
<comment type="subcellular location">
    <subcellularLocation>
        <location evidence="18">Postsynaptic cell membrane</location>
        <topology evidence="18">Multi-pass membrane protein</topology>
    </subcellularLocation>
</comment>
<feature type="domain" description="Neurotransmitter-gated ion-channel transmembrane" evidence="23">
    <location>
        <begin position="251"/>
        <end position="354"/>
    </location>
</feature>
<gene>
    <name evidence="24" type="ORF">OCTVUL_1B019277</name>
</gene>
<dbReference type="GO" id="GO:0045211">
    <property type="term" value="C:postsynaptic membrane"/>
    <property type="evidence" value="ECO:0007669"/>
    <property type="project" value="UniProtKB-SubCell"/>
</dbReference>
<feature type="transmembrane region" description="Helical" evidence="20">
    <location>
        <begin position="309"/>
        <end position="330"/>
    </location>
</feature>
<dbReference type="GO" id="GO:0004888">
    <property type="term" value="F:transmembrane signaling receptor activity"/>
    <property type="evidence" value="ECO:0007669"/>
    <property type="project" value="InterPro"/>
</dbReference>
<keyword evidence="7" id="KW-0770">Synapse</keyword>
<keyword evidence="12" id="KW-0869">Chloride channel</keyword>
<dbReference type="AlphaFoldDB" id="A0AA36BKM1"/>
<evidence type="ECO:0000256" key="3">
    <source>
        <dbReference type="ARBA" id="ARBA00022475"/>
    </source>
</evidence>
<protein>
    <recommendedName>
        <fullName evidence="19">Gamma-aminobutyric acid receptor subunit beta</fullName>
    </recommendedName>
</protein>
<dbReference type="InterPro" id="IPR038050">
    <property type="entry name" value="Neuro_actylchol_rec"/>
</dbReference>
<dbReference type="InterPro" id="IPR036719">
    <property type="entry name" value="Neuro-gated_channel_TM_sf"/>
</dbReference>
<feature type="region of interest" description="Disordered" evidence="21">
    <location>
        <begin position="352"/>
        <end position="383"/>
    </location>
</feature>
<keyword evidence="11" id="KW-0675">Receptor</keyword>
<evidence type="ECO:0000256" key="5">
    <source>
        <dbReference type="ARBA" id="ARBA00022729"/>
    </source>
</evidence>
<comment type="similarity">
    <text evidence="1">Belongs to the ligand-gated ion channel (TC 1.A.9) family. Gamma-aminobutyric acid receptor (TC 1.A.9.5) subfamily.</text>
</comment>
<dbReference type="SUPFAM" id="SSF63712">
    <property type="entry name" value="Nicotinic receptor ligand binding domain-like"/>
    <property type="match status" value="1"/>
</dbReference>
<evidence type="ECO:0000256" key="12">
    <source>
        <dbReference type="ARBA" id="ARBA00023173"/>
    </source>
</evidence>
<evidence type="ECO:0000256" key="11">
    <source>
        <dbReference type="ARBA" id="ARBA00023170"/>
    </source>
</evidence>
<organism evidence="24 25">
    <name type="scientific">Octopus vulgaris</name>
    <name type="common">Common octopus</name>
    <dbReference type="NCBI Taxonomy" id="6645"/>
    <lineage>
        <taxon>Eukaryota</taxon>
        <taxon>Metazoa</taxon>
        <taxon>Spiralia</taxon>
        <taxon>Lophotrochozoa</taxon>
        <taxon>Mollusca</taxon>
        <taxon>Cephalopoda</taxon>
        <taxon>Coleoidea</taxon>
        <taxon>Octopodiformes</taxon>
        <taxon>Octopoda</taxon>
        <taxon>Incirrata</taxon>
        <taxon>Octopodidae</taxon>
        <taxon>Octopus</taxon>
    </lineage>
</organism>
<dbReference type="PROSITE" id="PS00236">
    <property type="entry name" value="NEUROTR_ION_CHANNEL"/>
    <property type="match status" value="1"/>
</dbReference>
<evidence type="ECO:0000256" key="2">
    <source>
        <dbReference type="ARBA" id="ARBA00022448"/>
    </source>
</evidence>
<sequence>MAYPKIFTAFFVLILIVHIKGYTAEMKRNQVISELIKNHDRFVSPDYEEDFPTVVSVQLYVSSVDTVSEQNMEYSVTILLRQLWHDPRLNYTRMSSLSRLEMDSSRINNFWVPDLFFSNEKKGSFHDVTKPNRMLLIYRNGTVFYSIRLSLTLSCYMRLERYPMDDQICSMVMESYSYSAENVFFKWIETQKPVVVDRSIEMPQYTLKKYHATVCKKDYGEGSTDKKVGNFSCIQADFHLTRNQGYFIIQVYIPSILIVLLSWVSFWLDVDSIPARISLGVLTVLTMTTQSSGARASLPRVSYVKAIDVWMAVCLVFVFAALLEFAYVNVLSRRRSYSRSISQKITKRIMDRRRTERQTGGASAKNDMQENGPDTEGDHGIPNNKQSARFFDKVARYTFPLVFGLFNVFYWIFYNMWNFK</sequence>
<evidence type="ECO:0000259" key="22">
    <source>
        <dbReference type="Pfam" id="PF02931"/>
    </source>
</evidence>
<dbReference type="GO" id="GO:0034707">
    <property type="term" value="C:chloride channel complex"/>
    <property type="evidence" value="ECO:0007669"/>
    <property type="project" value="UniProtKB-KW"/>
</dbReference>
<evidence type="ECO:0000256" key="8">
    <source>
        <dbReference type="ARBA" id="ARBA00023065"/>
    </source>
</evidence>
<dbReference type="InterPro" id="IPR006028">
    <property type="entry name" value="GABAA/Glycine_rcpt"/>
</dbReference>
<feature type="transmembrane region" description="Helical" evidence="20">
    <location>
        <begin position="394"/>
        <end position="414"/>
    </location>
</feature>
<dbReference type="CDD" id="cd18991">
    <property type="entry name" value="LGIC_ECD_GlyR"/>
    <property type="match status" value="1"/>
</dbReference>
<dbReference type="PANTHER" id="PTHR18945">
    <property type="entry name" value="NEUROTRANSMITTER GATED ION CHANNEL"/>
    <property type="match status" value="1"/>
</dbReference>
<dbReference type="Proteomes" id="UP001162480">
    <property type="component" value="Chromosome 18"/>
</dbReference>
<reference evidence="24" key="1">
    <citation type="submission" date="2023-08" db="EMBL/GenBank/DDBJ databases">
        <authorList>
            <person name="Alioto T."/>
            <person name="Alioto T."/>
            <person name="Gomez Garrido J."/>
        </authorList>
    </citation>
    <scope>NUCLEOTIDE SEQUENCE</scope>
</reference>
<dbReference type="PRINTS" id="PR00253">
    <property type="entry name" value="GABAARECEPTR"/>
</dbReference>
<evidence type="ECO:0000259" key="23">
    <source>
        <dbReference type="Pfam" id="PF02932"/>
    </source>
</evidence>
<keyword evidence="10" id="KW-1015">Disulfide bond</keyword>
<dbReference type="FunFam" id="1.20.58.390:FF:000067">
    <property type="entry name" value="Glycine receptor subunit alpha-2"/>
    <property type="match status" value="1"/>
</dbReference>
<feature type="transmembrane region" description="Helical" evidence="20">
    <location>
        <begin position="246"/>
        <end position="268"/>
    </location>
</feature>
<dbReference type="InterPro" id="IPR006029">
    <property type="entry name" value="Neurotrans-gated_channel_TM"/>
</dbReference>
<keyword evidence="25" id="KW-1185">Reference proteome</keyword>
<keyword evidence="16" id="KW-1071">Ligand-gated ion channel</keyword>
<evidence type="ECO:0000256" key="6">
    <source>
        <dbReference type="ARBA" id="ARBA00022989"/>
    </source>
</evidence>
<dbReference type="Pfam" id="PF02931">
    <property type="entry name" value="Neur_chan_LBD"/>
    <property type="match status" value="1"/>
</dbReference>
<evidence type="ECO:0000256" key="20">
    <source>
        <dbReference type="RuleBase" id="RU000687"/>
    </source>
</evidence>
<name>A0AA36BKM1_OCTVU</name>
<dbReference type="NCBIfam" id="TIGR00860">
    <property type="entry name" value="LIC"/>
    <property type="match status" value="1"/>
</dbReference>
<keyword evidence="6 20" id="KW-1133">Transmembrane helix</keyword>
<dbReference type="FunFam" id="2.70.170.10:FF:000021">
    <property type="entry name" value="Gamma-aminobutyric acid receptor isoform 3b"/>
    <property type="match status" value="1"/>
</dbReference>
<evidence type="ECO:0000256" key="10">
    <source>
        <dbReference type="ARBA" id="ARBA00023157"/>
    </source>
</evidence>
<evidence type="ECO:0000256" key="1">
    <source>
        <dbReference type="ARBA" id="ARBA00010180"/>
    </source>
</evidence>
<dbReference type="Pfam" id="PF02932">
    <property type="entry name" value="Neur_chan_memb"/>
    <property type="match status" value="1"/>
</dbReference>
<feature type="transmembrane region" description="Helical" evidence="20">
    <location>
        <begin position="6"/>
        <end position="23"/>
    </location>
</feature>
<evidence type="ECO:0000256" key="15">
    <source>
        <dbReference type="ARBA" id="ARBA00023257"/>
    </source>
</evidence>
<dbReference type="InterPro" id="IPR006202">
    <property type="entry name" value="Neur_chan_lig-bd"/>
</dbReference>
<evidence type="ECO:0000256" key="21">
    <source>
        <dbReference type="SAM" id="MobiDB-lite"/>
    </source>
</evidence>
<evidence type="ECO:0000256" key="4">
    <source>
        <dbReference type="ARBA" id="ARBA00022692"/>
    </source>
</evidence>
<dbReference type="PRINTS" id="PR00252">
    <property type="entry name" value="NRIONCHANNEL"/>
</dbReference>
<proteinExistence type="inferred from homology"/>
<evidence type="ECO:0000256" key="14">
    <source>
        <dbReference type="ARBA" id="ARBA00023214"/>
    </source>
</evidence>
<dbReference type="InterPro" id="IPR036734">
    <property type="entry name" value="Neur_chan_lig-bd_sf"/>
</dbReference>
<dbReference type="GO" id="GO:0005230">
    <property type="term" value="F:extracellular ligand-gated monoatomic ion channel activity"/>
    <property type="evidence" value="ECO:0007669"/>
    <property type="project" value="InterPro"/>
</dbReference>
<dbReference type="SUPFAM" id="SSF90112">
    <property type="entry name" value="Neurotransmitter-gated ion-channel transmembrane pore"/>
    <property type="match status" value="1"/>
</dbReference>
<keyword evidence="8 20" id="KW-0406">Ion transport</keyword>
<dbReference type="Gene3D" id="2.70.170.10">
    <property type="entry name" value="Neurotransmitter-gated ion-channel ligand-binding domain"/>
    <property type="match status" value="1"/>
</dbReference>
<evidence type="ECO:0000256" key="13">
    <source>
        <dbReference type="ARBA" id="ARBA00023180"/>
    </source>
</evidence>
<evidence type="ECO:0000256" key="19">
    <source>
        <dbReference type="ARBA" id="ARBA00071250"/>
    </source>
</evidence>
<evidence type="ECO:0000313" key="25">
    <source>
        <dbReference type="Proteomes" id="UP001162480"/>
    </source>
</evidence>
<feature type="domain" description="Neurotransmitter-gated ion-channel ligand-binding" evidence="22">
    <location>
        <begin position="30"/>
        <end position="243"/>
    </location>
</feature>
<keyword evidence="2 20" id="KW-0813">Transport</keyword>
<dbReference type="InterPro" id="IPR018000">
    <property type="entry name" value="Neurotransmitter_ion_chnl_CS"/>
</dbReference>
<dbReference type="Gene3D" id="1.20.58.390">
    <property type="entry name" value="Neurotransmitter-gated ion-channel transmembrane domain"/>
    <property type="match status" value="1"/>
</dbReference>
<keyword evidence="17 20" id="KW-0407">Ion channel</keyword>
<evidence type="ECO:0000256" key="16">
    <source>
        <dbReference type="ARBA" id="ARBA00023286"/>
    </source>
</evidence>
<dbReference type="InterPro" id="IPR006201">
    <property type="entry name" value="Neur_channel"/>
</dbReference>
<evidence type="ECO:0000256" key="7">
    <source>
        <dbReference type="ARBA" id="ARBA00023018"/>
    </source>
</evidence>
<keyword evidence="3" id="KW-1003">Cell membrane</keyword>
<keyword evidence="4 20" id="KW-0812">Transmembrane</keyword>
<keyword evidence="14" id="KW-0868">Chloride</keyword>
<dbReference type="CDD" id="cd19049">
    <property type="entry name" value="LGIC_TM_anion"/>
    <property type="match status" value="1"/>
</dbReference>
<evidence type="ECO:0000256" key="18">
    <source>
        <dbReference type="ARBA" id="ARBA00034104"/>
    </source>
</evidence>
<keyword evidence="5" id="KW-0732">Signal</keyword>
<dbReference type="EMBL" id="OX597831">
    <property type="protein sequence ID" value="CAI9735909.1"/>
    <property type="molecule type" value="Genomic_DNA"/>
</dbReference>
<accession>A0AA36BKM1</accession>